<evidence type="ECO:0000313" key="1">
    <source>
        <dbReference type="EMBL" id="RKN61919.1"/>
    </source>
</evidence>
<dbReference type="AlphaFoldDB" id="A0A3B0AMP2"/>
<evidence type="ECO:0000313" key="2">
    <source>
        <dbReference type="Proteomes" id="UP000270343"/>
    </source>
</evidence>
<gene>
    <name evidence="1" type="ORF">D7231_32120</name>
</gene>
<dbReference type="OrthoDB" id="4301387at2"/>
<protein>
    <submittedName>
        <fullName evidence="1">Uncharacterized protein</fullName>
    </submittedName>
</protein>
<dbReference type="EMBL" id="RBAM01000024">
    <property type="protein sequence ID" value="RKN61919.1"/>
    <property type="molecule type" value="Genomic_DNA"/>
</dbReference>
<name>A0A3B0AMP2_9ACTN</name>
<sequence>MDGAVMDQVMVDPGSIRLGDQIVIGGQALLVQDMVALPHGGRRLEFASGESFTMRASTILWAARRRVPARARTPRRPRPG</sequence>
<accession>A0A3B0AMP2</accession>
<comment type="caution">
    <text evidence="1">The sequence shown here is derived from an EMBL/GenBank/DDBJ whole genome shotgun (WGS) entry which is preliminary data.</text>
</comment>
<dbReference type="Proteomes" id="UP000270343">
    <property type="component" value="Unassembled WGS sequence"/>
</dbReference>
<organism evidence="1 2">
    <name type="scientific">Streptomyces klenkii</name>
    <dbReference type="NCBI Taxonomy" id="1420899"/>
    <lineage>
        <taxon>Bacteria</taxon>
        <taxon>Bacillati</taxon>
        <taxon>Actinomycetota</taxon>
        <taxon>Actinomycetes</taxon>
        <taxon>Kitasatosporales</taxon>
        <taxon>Streptomycetaceae</taxon>
        <taxon>Streptomyces</taxon>
    </lineage>
</organism>
<reference evidence="1 2" key="1">
    <citation type="journal article" date="2015" name="Antonie Van Leeuwenhoek">
        <title>Streptomyces klenkii sp. nov., isolated from deep marine sediment.</title>
        <authorList>
            <person name="Veyisoglu A."/>
            <person name="Sahin N."/>
        </authorList>
    </citation>
    <scope>NUCLEOTIDE SEQUENCE [LARGE SCALE GENOMIC DNA]</scope>
    <source>
        <strain evidence="1 2">KCTC 29202</strain>
    </source>
</reference>
<proteinExistence type="predicted"/>
<dbReference type="RefSeq" id="WP_120759434.1">
    <property type="nucleotide sequence ID" value="NZ_RBAM01000024.1"/>
</dbReference>
<keyword evidence="2" id="KW-1185">Reference proteome</keyword>